<dbReference type="CDD" id="cd04186">
    <property type="entry name" value="GT_2_like_c"/>
    <property type="match status" value="1"/>
</dbReference>
<keyword evidence="2" id="KW-0328">Glycosyltransferase</keyword>
<dbReference type="AlphaFoldDB" id="A0A846MTE6"/>
<evidence type="ECO:0000313" key="6">
    <source>
        <dbReference type="Proteomes" id="UP000537126"/>
    </source>
</evidence>
<evidence type="ECO:0000256" key="2">
    <source>
        <dbReference type="ARBA" id="ARBA00022676"/>
    </source>
</evidence>
<proteinExistence type="inferred from homology"/>
<sequence length="354" mass="40347">MQKRVAVVILNYNGRRWLEAFLPLVQERSPQADCWVIDNASSDGSLSWVQQHQPAVHCVALEKNYGFCEGYNRGIEALPKYYDFLVLLNSDACPAPDWLSPLLDFMDAHPQVAACQPKVMRYDPQAENPYTQEFEYAGAAGGFIDRYGYPFCRGRLFNTCEADHGQYDAPVPIAWASGACFCIRITDWQQAGGFDSLFFAHMEEIDLCLRLWAAGRTVYCVPASVVYHVGGGTLHKQSPRKTYLNFRNSLFLLYKHLPTPNKFWTIFLRLLADAPAACMLLLQTGDARHLWAVIRAHAAFYASRKKLKVSQSIVWQKITYPGSIVWNYFFQKKKRFQDLGWRLSLSEEQCSAPA</sequence>
<dbReference type="Gene3D" id="3.90.550.10">
    <property type="entry name" value="Spore Coat Polysaccharide Biosynthesis Protein SpsA, Chain A"/>
    <property type="match status" value="1"/>
</dbReference>
<dbReference type="PANTHER" id="PTHR43179:SF12">
    <property type="entry name" value="GALACTOFURANOSYLTRANSFERASE GLFT2"/>
    <property type="match status" value="1"/>
</dbReference>
<keyword evidence="3" id="KW-0808">Transferase</keyword>
<dbReference type="PANTHER" id="PTHR43179">
    <property type="entry name" value="RHAMNOSYLTRANSFERASE WBBL"/>
    <property type="match status" value="1"/>
</dbReference>
<dbReference type="Proteomes" id="UP000537126">
    <property type="component" value="Unassembled WGS sequence"/>
</dbReference>
<keyword evidence="6" id="KW-1185">Reference proteome</keyword>
<dbReference type="Pfam" id="PF00535">
    <property type="entry name" value="Glycos_transf_2"/>
    <property type="match status" value="1"/>
</dbReference>
<dbReference type="RefSeq" id="WP_208409686.1">
    <property type="nucleotide sequence ID" value="NZ_JAASRN010000008.1"/>
</dbReference>
<dbReference type="SUPFAM" id="SSF53448">
    <property type="entry name" value="Nucleotide-diphospho-sugar transferases"/>
    <property type="match status" value="1"/>
</dbReference>
<dbReference type="EMBL" id="JAASRN010000008">
    <property type="protein sequence ID" value="NIK74843.1"/>
    <property type="molecule type" value="Genomic_DNA"/>
</dbReference>
<comment type="similarity">
    <text evidence="1">Belongs to the glycosyltransferase 2 family.</text>
</comment>
<accession>A0A846MTE6</accession>
<dbReference type="InterPro" id="IPR029044">
    <property type="entry name" value="Nucleotide-diphossugar_trans"/>
</dbReference>
<protein>
    <recommendedName>
        <fullName evidence="4">Glycosyltransferase 2-like domain-containing protein</fullName>
    </recommendedName>
</protein>
<feature type="domain" description="Glycosyltransferase 2-like" evidence="4">
    <location>
        <begin position="7"/>
        <end position="136"/>
    </location>
</feature>
<reference evidence="5 6" key="1">
    <citation type="submission" date="2020-03" db="EMBL/GenBank/DDBJ databases">
        <title>Genomic Encyclopedia of Type Strains, Phase IV (KMG-IV): sequencing the most valuable type-strain genomes for metagenomic binning, comparative biology and taxonomic classification.</title>
        <authorList>
            <person name="Goeker M."/>
        </authorList>
    </citation>
    <scope>NUCLEOTIDE SEQUENCE [LARGE SCALE GENOMIC DNA]</scope>
    <source>
        <strain evidence="5 6">DSM 5718</strain>
    </source>
</reference>
<evidence type="ECO:0000256" key="3">
    <source>
        <dbReference type="ARBA" id="ARBA00022679"/>
    </source>
</evidence>
<name>A0A846MTE6_9BACT</name>
<evidence type="ECO:0000313" key="5">
    <source>
        <dbReference type="EMBL" id="NIK74843.1"/>
    </source>
</evidence>
<evidence type="ECO:0000259" key="4">
    <source>
        <dbReference type="Pfam" id="PF00535"/>
    </source>
</evidence>
<organism evidence="5 6">
    <name type="scientific">Thermonema lapsum</name>
    <dbReference type="NCBI Taxonomy" id="28195"/>
    <lineage>
        <taxon>Bacteria</taxon>
        <taxon>Pseudomonadati</taxon>
        <taxon>Bacteroidota</taxon>
        <taxon>Cytophagia</taxon>
        <taxon>Cytophagales</taxon>
        <taxon>Thermonemataceae</taxon>
        <taxon>Thermonema</taxon>
    </lineage>
</organism>
<comment type="caution">
    <text evidence="5">The sequence shown here is derived from an EMBL/GenBank/DDBJ whole genome shotgun (WGS) entry which is preliminary data.</text>
</comment>
<dbReference type="GO" id="GO:0016757">
    <property type="term" value="F:glycosyltransferase activity"/>
    <property type="evidence" value="ECO:0007669"/>
    <property type="project" value="UniProtKB-KW"/>
</dbReference>
<gene>
    <name evidence="5" type="ORF">FHS56_002376</name>
</gene>
<evidence type="ECO:0000256" key="1">
    <source>
        <dbReference type="ARBA" id="ARBA00006739"/>
    </source>
</evidence>
<dbReference type="InterPro" id="IPR001173">
    <property type="entry name" value="Glyco_trans_2-like"/>
</dbReference>